<dbReference type="AlphaFoldDB" id="A0A3N7FFK5"/>
<feature type="compositionally biased region" description="Polar residues" evidence="1">
    <location>
        <begin position="43"/>
        <end position="53"/>
    </location>
</feature>
<dbReference type="InParanoid" id="A0A3N7FFK5"/>
<reference evidence="2" key="2">
    <citation type="submission" date="2017-07" db="EMBL/GenBank/DDBJ databases">
        <title>WGS assembly of Populus trichocarpa.</title>
        <authorList>
            <person name="Tuskan G."/>
            <person name="Difazio S."/>
            <person name="Jansson S."/>
            <person name="Bohlmann J."/>
            <person name="Grigoriev I."/>
            <person name="Hellsten U."/>
            <person name="Putnam N."/>
            <person name="Ralph S."/>
            <person name="Rombauts S."/>
            <person name="Salamov A."/>
            <person name="Schein J."/>
            <person name="Sterck L."/>
            <person name="Aerts A."/>
            <person name="Bhalerao R."/>
            <person name="Bhalerao R."/>
            <person name="Blaudez D."/>
            <person name="Boerjan W."/>
            <person name="Brun A."/>
            <person name="Brunner A."/>
            <person name="Busov V."/>
            <person name="Campbell M."/>
            <person name="Carlson J."/>
            <person name="Chalot M."/>
            <person name="Chapman J."/>
            <person name="Chen G."/>
            <person name="Cooper D."/>
            <person name="Coutinho P."/>
            <person name="Couturier J."/>
            <person name="Covert S."/>
            <person name="Cronk Q."/>
            <person name="Cunningham R."/>
            <person name="Davis J."/>
            <person name="Degroeve S."/>
            <person name="Dejardin A."/>
            <person name="Depamphilis C."/>
            <person name="Detter J."/>
            <person name="Dirks B."/>
            <person name="Dubchak I."/>
            <person name="Duplessis S."/>
            <person name="Ehlting J."/>
            <person name="Ellis B."/>
            <person name="Gendler K."/>
            <person name="Goodstein D."/>
            <person name="Gribskov M."/>
            <person name="Grimwood J."/>
            <person name="Groover A."/>
            <person name="Gunter L."/>
            <person name="Hamberger B."/>
            <person name="Heinze B."/>
            <person name="Helariutta Y."/>
            <person name="Henrissat B."/>
            <person name="Holligan D."/>
            <person name="Holt R."/>
            <person name="Huang W."/>
            <person name="Islam-Faridi N."/>
            <person name="Jones S."/>
            <person name="Jones-Rhoades M."/>
            <person name="Jorgensen R."/>
            <person name="Joshi C."/>
            <person name="Kangasjarvi J."/>
            <person name="Karlsson J."/>
            <person name="Kelleher C."/>
            <person name="Kirkpatrick R."/>
            <person name="Kirst M."/>
            <person name="Kohler A."/>
            <person name="Kalluri U."/>
            <person name="Larimer F."/>
            <person name="Leebens-Mack J."/>
            <person name="Leple J."/>
            <person name="Locascio P."/>
            <person name="Lou Y."/>
            <person name="Lucas S."/>
            <person name="Martin F."/>
            <person name="Montanini B."/>
            <person name="Napoli C."/>
            <person name="Nelson D."/>
            <person name="Nelson C."/>
            <person name="Nieminen K."/>
            <person name="Nilsson O."/>
            <person name="Pereda V."/>
            <person name="Peter G."/>
            <person name="Philippe R."/>
            <person name="Pilate G."/>
            <person name="Poliakov A."/>
            <person name="Razumovskaya J."/>
            <person name="Richardson P."/>
            <person name="Rinaldi C."/>
            <person name="Ritland K."/>
            <person name="Rouze P."/>
            <person name="Ryaboy D."/>
            <person name="Schmutz J."/>
            <person name="Schrader J."/>
            <person name="Segerman B."/>
            <person name="Shin H."/>
            <person name="Siddiqui A."/>
            <person name="Sterky F."/>
            <person name="Terry A."/>
            <person name="Tsai C."/>
            <person name="Uberbacher E."/>
            <person name="Unneberg P."/>
            <person name="Vahala J."/>
            <person name="Wall K."/>
            <person name="Wessler S."/>
            <person name="Yang G."/>
            <person name="Yin T."/>
            <person name="Douglas C."/>
            <person name="Marra M."/>
            <person name="Sandberg G."/>
            <person name="Van De Peer Y."/>
            <person name="Rokhsar D."/>
        </authorList>
    </citation>
    <scope>NUCLEOTIDE SEQUENCE</scope>
    <source>
        <strain evidence="2">Nisqually-1</strain>
    </source>
</reference>
<protein>
    <submittedName>
        <fullName evidence="2">Uncharacterized protein</fullName>
    </submittedName>
</protein>
<gene>
    <name evidence="2" type="ORF">POPTR_T080550</name>
</gene>
<name>A0A3N7FFK5_POPTR</name>
<reference evidence="2" key="1">
    <citation type="journal article" date="2006" name="Science">
        <title>The genome of black cottonwood, Populus trichocarpa (Torr. &amp; Gray).</title>
        <authorList>
            <person name="Tuskan G.A."/>
            <person name="Difazio S."/>
            <person name="Jansson S."/>
            <person name="Bohlmann J."/>
            <person name="Grigoriev I."/>
            <person name="Hellsten U."/>
            <person name="Putnam N."/>
            <person name="Ralph S."/>
            <person name="Rombauts S."/>
            <person name="Salamov A."/>
            <person name="Schein J."/>
            <person name="Sterck L."/>
            <person name="Aerts A."/>
            <person name="Bhalerao R.R."/>
            <person name="Bhalerao R.P."/>
            <person name="Blaudez D."/>
            <person name="Boerjan W."/>
            <person name="Brun A."/>
            <person name="Brunner A."/>
            <person name="Busov V."/>
            <person name="Campbell M."/>
            <person name="Carlson J."/>
            <person name="Chalot M."/>
            <person name="Chapman J."/>
            <person name="Chen G.L."/>
            <person name="Cooper D."/>
            <person name="Coutinho P.M."/>
            <person name="Couturier J."/>
            <person name="Covert S."/>
            <person name="Cronk Q."/>
            <person name="Cunningham R."/>
            <person name="Davis J."/>
            <person name="Degroeve S."/>
            <person name="Dejardin A."/>
            <person name="Depamphilis C."/>
            <person name="Detter J."/>
            <person name="Dirks B."/>
            <person name="Dubchak I."/>
            <person name="Duplessis S."/>
            <person name="Ehlting J."/>
            <person name="Ellis B."/>
            <person name="Gendler K."/>
            <person name="Goodstein D."/>
            <person name="Gribskov M."/>
            <person name="Grimwood J."/>
            <person name="Groover A."/>
            <person name="Gunter L."/>
            <person name="Hamberger B."/>
            <person name="Heinze B."/>
            <person name="Helariutta Y."/>
            <person name="Henrissat B."/>
            <person name="Holligan D."/>
            <person name="Holt R."/>
            <person name="Huang W."/>
            <person name="Islam-Faridi N."/>
            <person name="Jones S."/>
            <person name="Jones-Rhoades M."/>
            <person name="Jorgensen R."/>
            <person name="Joshi C."/>
            <person name="Kangasjarvi J."/>
            <person name="Karlsson J."/>
            <person name="Kelleher C."/>
            <person name="Kirkpatrick R."/>
            <person name="Kirst M."/>
            <person name="Kohler A."/>
            <person name="Kalluri U."/>
            <person name="Larimer F."/>
            <person name="Leebens-Mack J."/>
            <person name="Leple J.C."/>
            <person name="Locascio P."/>
            <person name="Lou Y."/>
            <person name="Lucas S."/>
            <person name="Martin F."/>
            <person name="Montanini B."/>
            <person name="Napoli C."/>
            <person name="Nelson D.R."/>
            <person name="Nelson C."/>
            <person name="Nieminen K."/>
            <person name="Nilsson O."/>
            <person name="Pereda V."/>
            <person name="Peter G."/>
            <person name="Philippe R."/>
            <person name="Pilate G."/>
            <person name="Poliakov A."/>
            <person name="Razumovskaya J."/>
            <person name="Richardson P."/>
            <person name="Rinaldi C."/>
            <person name="Ritland K."/>
            <person name="Rouze P."/>
            <person name="Ryaboy D."/>
            <person name="Schmutz J."/>
            <person name="Schrader J."/>
            <person name="Segerman B."/>
            <person name="Shin H."/>
            <person name="Siddiqui A."/>
            <person name="Sterky F."/>
            <person name="Terry A."/>
            <person name="Tsai C.J."/>
            <person name="Uberbacher E."/>
            <person name="Unneberg P."/>
            <person name="Vahala J."/>
            <person name="Wall K."/>
            <person name="Wessler S."/>
            <person name="Yang G."/>
            <person name="Yin T."/>
            <person name="Douglas C."/>
            <person name="Marra M."/>
            <person name="Sandberg G."/>
            <person name="Van de Peer Y."/>
            <person name="Rokhsar D."/>
        </authorList>
    </citation>
    <scope>NUCLEOTIDE SEQUENCE [LARGE SCALE GENOMIC DNA]</scope>
    <source>
        <strain evidence="2">Nisqually-1</strain>
    </source>
</reference>
<dbReference type="EMBL" id="KZ623393">
    <property type="protein sequence ID" value="RQO93595.1"/>
    <property type="molecule type" value="Genomic_DNA"/>
</dbReference>
<accession>A0A3N7FFK5</accession>
<evidence type="ECO:0000256" key="1">
    <source>
        <dbReference type="SAM" id="MobiDB-lite"/>
    </source>
</evidence>
<organism evidence="2">
    <name type="scientific">Populus trichocarpa</name>
    <name type="common">Western balsam poplar</name>
    <name type="synonym">Populus balsamifera subsp. trichocarpa</name>
    <dbReference type="NCBI Taxonomy" id="3694"/>
    <lineage>
        <taxon>Eukaryota</taxon>
        <taxon>Viridiplantae</taxon>
        <taxon>Streptophyta</taxon>
        <taxon>Embryophyta</taxon>
        <taxon>Tracheophyta</taxon>
        <taxon>Spermatophyta</taxon>
        <taxon>Magnoliopsida</taxon>
        <taxon>eudicotyledons</taxon>
        <taxon>Gunneridae</taxon>
        <taxon>Pentapetalae</taxon>
        <taxon>rosids</taxon>
        <taxon>fabids</taxon>
        <taxon>Malpighiales</taxon>
        <taxon>Salicaceae</taxon>
        <taxon>Saliceae</taxon>
        <taxon>Populus</taxon>
    </lineage>
</organism>
<sequence length="53" mass="6014">MLNYVNSNLCSTIKRDEQRQEMGSLHQPGGTKNRAPIHPIQSFLYTKNTNPSP</sequence>
<proteinExistence type="predicted"/>
<feature type="region of interest" description="Disordered" evidence="1">
    <location>
        <begin position="13"/>
        <end position="53"/>
    </location>
</feature>
<evidence type="ECO:0000313" key="2">
    <source>
        <dbReference type="EMBL" id="RQO93595.1"/>
    </source>
</evidence>